<sequence>MSATPPADMEPIFSSSQILGITGDRPQKEFTFVAASGEINERVIGLSNHTLVAWEISLPDDHDKVDIHRFAEDFQHYFNVHSLDIQVTKFHPEDFLTMIKTLKEDLTVVERLVENPFGHGLANRMNRERFLKIGLQWVARGFTSNNLHLEWVRLLKPSHLGRIRKSGTHTEVYSMLSRLNNFM</sequence>
<reference evidence="1" key="1">
    <citation type="journal article" date="2021" name="bioRxiv">
        <title>Whole Genome Assembly and Annotation of Northern Wild Rice, Zizania palustris L., Supports a Whole Genome Duplication in the Zizania Genus.</title>
        <authorList>
            <person name="Haas M."/>
            <person name="Kono T."/>
            <person name="Macchietto M."/>
            <person name="Millas R."/>
            <person name="McGilp L."/>
            <person name="Shao M."/>
            <person name="Duquette J."/>
            <person name="Hirsch C.N."/>
            <person name="Kimball J."/>
        </authorList>
    </citation>
    <scope>NUCLEOTIDE SEQUENCE</scope>
    <source>
        <tissue evidence="1">Fresh leaf tissue</tissue>
    </source>
</reference>
<dbReference type="OrthoDB" id="693750at2759"/>
<organism evidence="1 2">
    <name type="scientific">Zizania palustris</name>
    <name type="common">Northern wild rice</name>
    <dbReference type="NCBI Taxonomy" id="103762"/>
    <lineage>
        <taxon>Eukaryota</taxon>
        <taxon>Viridiplantae</taxon>
        <taxon>Streptophyta</taxon>
        <taxon>Embryophyta</taxon>
        <taxon>Tracheophyta</taxon>
        <taxon>Spermatophyta</taxon>
        <taxon>Magnoliopsida</taxon>
        <taxon>Liliopsida</taxon>
        <taxon>Poales</taxon>
        <taxon>Poaceae</taxon>
        <taxon>BOP clade</taxon>
        <taxon>Oryzoideae</taxon>
        <taxon>Oryzeae</taxon>
        <taxon>Zizaniinae</taxon>
        <taxon>Zizania</taxon>
    </lineage>
</organism>
<protein>
    <submittedName>
        <fullName evidence="1">Uncharacterized protein</fullName>
    </submittedName>
</protein>
<dbReference type="Proteomes" id="UP000729402">
    <property type="component" value="Unassembled WGS sequence"/>
</dbReference>
<name>A0A8J5RSR6_ZIZPA</name>
<accession>A0A8J5RSR6</accession>
<dbReference type="AlphaFoldDB" id="A0A8J5RSR6"/>
<evidence type="ECO:0000313" key="2">
    <source>
        <dbReference type="Proteomes" id="UP000729402"/>
    </source>
</evidence>
<proteinExistence type="predicted"/>
<evidence type="ECO:0000313" key="1">
    <source>
        <dbReference type="EMBL" id="KAG8052709.1"/>
    </source>
</evidence>
<gene>
    <name evidence="1" type="ORF">GUJ93_ZPchr0001g32728</name>
</gene>
<comment type="caution">
    <text evidence="1">The sequence shown here is derived from an EMBL/GenBank/DDBJ whole genome shotgun (WGS) entry which is preliminary data.</text>
</comment>
<reference evidence="1" key="2">
    <citation type="submission" date="2021-02" db="EMBL/GenBank/DDBJ databases">
        <authorList>
            <person name="Kimball J.A."/>
            <person name="Haas M.W."/>
            <person name="Macchietto M."/>
            <person name="Kono T."/>
            <person name="Duquette J."/>
            <person name="Shao M."/>
        </authorList>
    </citation>
    <scope>NUCLEOTIDE SEQUENCE</scope>
    <source>
        <tissue evidence="1">Fresh leaf tissue</tissue>
    </source>
</reference>
<keyword evidence="2" id="KW-1185">Reference proteome</keyword>
<dbReference type="EMBL" id="JAAALK010000288">
    <property type="protein sequence ID" value="KAG8052709.1"/>
    <property type="molecule type" value="Genomic_DNA"/>
</dbReference>